<accession>A0A3D5QDR0</accession>
<dbReference type="PANTHER" id="PTHR48077">
    <property type="entry name" value="TRYPTOPHAN SYNTHASE-RELATED"/>
    <property type="match status" value="1"/>
</dbReference>
<dbReference type="PROSITE" id="PS00168">
    <property type="entry name" value="TRP_SYNTHASE_BETA"/>
    <property type="match status" value="1"/>
</dbReference>
<proteinExistence type="predicted"/>
<dbReference type="GO" id="GO:0005737">
    <property type="term" value="C:cytoplasm"/>
    <property type="evidence" value="ECO:0007669"/>
    <property type="project" value="TreeGrafter"/>
</dbReference>
<evidence type="ECO:0000256" key="1">
    <source>
        <dbReference type="ARBA" id="ARBA00001933"/>
    </source>
</evidence>
<feature type="non-terminal residue" evidence="3">
    <location>
        <position position="100"/>
    </location>
</feature>
<dbReference type="EMBL" id="DPPF01000129">
    <property type="protein sequence ID" value="HCW93302.1"/>
    <property type="molecule type" value="Genomic_DNA"/>
</dbReference>
<organism evidence="3 4">
    <name type="scientific">Flexistipes sinusarabici</name>
    <dbReference type="NCBI Taxonomy" id="2352"/>
    <lineage>
        <taxon>Bacteria</taxon>
        <taxon>Pseudomonadati</taxon>
        <taxon>Deferribacterota</taxon>
        <taxon>Deferribacteres</taxon>
        <taxon>Deferribacterales</taxon>
        <taxon>Flexistipitaceae</taxon>
        <taxon>Flexistipes</taxon>
    </lineage>
</organism>
<dbReference type="EC" id="4.2.1.20" evidence="3"/>
<protein>
    <submittedName>
        <fullName evidence="3">Tryptophan synthase subunit beta</fullName>
        <ecNumber evidence="3">4.2.1.20</ecNumber>
    </submittedName>
</protein>
<evidence type="ECO:0000256" key="2">
    <source>
        <dbReference type="ARBA" id="ARBA00022898"/>
    </source>
</evidence>
<dbReference type="InterPro" id="IPR023026">
    <property type="entry name" value="Trp_synth_beta/beta-like"/>
</dbReference>
<keyword evidence="2" id="KW-0663">Pyridoxal phosphate</keyword>
<gene>
    <name evidence="3" type="ORF">DHM44_06445</name>
</gene>
<sequence>MKNGFYGEYGGQFVAETLMPALNELERIFLKAKNDENFNNKFLKYMKEYTGRPTPVYYAENLSGKYGFNLYLKREDLLHTGAHKINNTIGQALLALQMGK</sequence>
<name>A0A3D5QDR0_FLESI</name>
<dbReference type="Gene3D" id="3.40.50.1100">
    <property type="match status" value="2"/>
</dbReference>
<reference evidence="3 4" key="1">
    <citation type="journal article" date="2018" name="Nat. Biotechnol.">
        <title>A standardized bacterial taxonomy based on genome phylogeny substantially revises the tree of life.</title>
        <authorList>
            <person name="Parks D.H."/>
            <person name="Chuvochina M."/>
            <person name="Waite D.W."/>
            <person name="Rinke C."/>
            <person name="Skarshewski A."/>
            <person name="Chaumeil P.A."/>
            <person name="Hugenholtz P."/>
        </authorList>
    </citation>
    <scope>NUCLEOTIDE SEQUENCE [LARGE SCALE GENOMIC DNA]</scope>
    <source>
        <strain evidence="3">UBA8672</strain>
    </source>
</reference>
<dbReference type="SUPFAM" id="SSF53686">
    <property type="entry name" value="Tryptophan synthase beta subunit-like PLP-dependent enzymes"/>
    <property type="match status" value="1"/>
</dbReference>
<dbReference type="InterPro" id="IPR036052">
    <property type="entry name" value="TrpB-like_PALP_sf"/>
</dbReference>
<evidence type="ECO:0000313" key="3">
    <source>
        <dbReference type="EMBL" id="HCW93302.1"/>
    </source>
</evidence>
<dbReference type="InterPro" id="IPR006653">
    <property type="entry name" value="Trp_synth_b_CS"/>
</dbReference>
<dbReference type="PANTHER" id="PTHR48077:SF3">
    <property type="entry name" value="TRYPTOPHAN SYNTHASE"/>
    <property type="match status" value="1"/>
</dbReference>
<evidence type="ECO:0000313" key="4">
    <source>
        <dbReference type="Proteomes" id="UP000262325"/>
    </source>
</evidence>
<keyword evidence="3" id="KW-0456">Lyase</keyword>
<dbReference type="Proteomes" id="UP000262325">
    <property type="component" value="Unassembled WGS sequence"/>
</dbReference>
<dbReference type="GO" id="GO:0004834">
    <property type="term" value="F:tryptophan synthase activity"/>
    <property type="evidence" value="ECO:0007669"/>
    <property type="project" value="UniProtKB-EC"/>
</dbReference>
<comment type="caution">
    <text evidence="3">The sequence shown here is derived from an EMBL/GenBank/DDBJ whole genome shotgun (WGS) entry which is preliminary data.</text>
</comment>
<dbReference type="AlphaFoldDB" id="A0A3D5QDR0"/>
<comment type="cofactor">
    <cofactor evidence="1">
        <name>pyridoxal 5'-phosphate</name>
        <dbReference type="ChEBI" id="CHEBI:597326"/>
    </cofactor>
</comment>